<protein>
    <recommendedName>
        <fullName evidence="1">vWA-MoxR associated protein N-terminal HTH domain-containing protein</fullName>
    </recommendedName>
</protein>
<evidence type="ECO:0000313" key="3">
    <source>
        <dbReference type="Proteomes" id="UP000269154"/>
    </source>
</evidence>
<dbReference type="InterPro" id="IPR027417">
    <property type="entry name" value="P-loop_NTPase"/>
</dbReference>
<dbReference type="Proteomes" id="UP000269154">
    <property type="component" value="Unassembled WGS sequence"/>
</dbReference>
<dbReference type="EMBL" id="RCBY01000131">
    <property type="protein sequence ID" value="RQH34788.1"/>
    <property type="molecule type" value="Genomic_DNA"/>
</dbReference>
<dbReference type="OrthoDB" id="502668at2"/>
<name>A0A3N6P608_9CYAN</name>
<evidence type="ECO:0000259" key="1">
    <source>
        <dbReference type="Pfam" id="PF26355"/>
    </source>
</evidence>
<dbReference type="SUPFAM" id="SSF52540">
    <property type="entry name" value="P-loop containing nucleoside triphosphate hydrolases"/>
    <property type="match status" value="1"/>
</dbReference>
<dbReference type="Pfam" id="PF14516">
    <property type="entry name" value="AAA_35"/>
    <property type="match status" value="1"/>
</dbReference>
<feature type="domain" description="vWA-MoxR associated protein N-terminal HTH" evidence="1">
    <location>
        <begin position="8"/>
        <end position="90"/>
    </location>
</feature>
<gene>
    <name evidence="2" type="ORF">D5R40_20500</name>
</gene>
<dbReference type="Pfam" id="PF26355">
    <property type="entry name" value="HTH_VMAP-M9"/>
    <property type="match status" value="1"/>
</dbReference>
<sequence>MKSESEFTWSQAKERANQIIFQNTGTHLSDLEILILQGAWEKQTYIQIAQENGYSAEYLNKDVGNKMWSKFSTALGEKITKKNFKEALQRWKEDNNNQFVSSIVKLPFPEGAVALDSPLYIERENVENLCYQTIENPGSLIRIKAPKLMGKTSLIMRILAQAKAQNYRTVYLDLSSVNRTVITNLDKFLKWLCLTVGRQLNLENQLDNYWDTEILGSNDNCTVYFEEYLLTEIDTPLVLCLDAVDRLFPYTEVIEDFFGMLRFWHERGKISDVWKRLRLVIAHSTEVYIPLDINQSPFNAGLPIELSEFNHNQVQRLAQLHGINWNNYLIQELMKIVGGHPYLLRLAMYEIWSHKITLEQLLKEAATEAGVYSNHLRRNWETLQKLPGLTEAFKQVVTSSEPVELDSKQIYQLHSMGLVKQKDNYVMPQCHLYQDYFRRVL</sequence>
<evidence type="ECO:0000313" key="2">
    <source>
        <dbReference type="EMBL" id="RQH34788.1"/>
    </source>
</evidence>
<keyword evidence="3" id="KW-1185">Reference proteome</keyword>
<organism evidence="2 3">
    <name type="scientific">Okeania hirsuta</name>
    <dbReference type="NCBI Taxonomy" id="1458930"/>
    <lineage>
        <taxon>Bacteria</taxon>
        <taxon>Bacillati</taxon>
        <taxon>Cyanobacteriota</taxon>
        <taxon>Cyanophyceae</taxon>
        <taxon>Oscillatoriophycideae</taxon>
        <taxon>Oscillatoriales</taxon>
        <taxon>Microcoleaceae</taxon>
        <taxon>Okeania</taxon>
    </lineage>
</organism>
<dbReference type="Gene3D" id="3.40.50.300">
    <property type="entry name" value="P-loop containing nucleotide triphosphate hydrolases"/>
    <property type="match status" value="1"/>
</dbReference>
<dbReference type="InterPro" id="IPR058651">
    <property type="entry name" value="HTH_VMAP-M9"/>
</dbReference>
<comment type="caution">
    <text evidence="2">The sequence shown here is derived from an EMBL/GenBank/DDBJ whole genome shotgun (WGS) entry which is preliminary data.</text>
</comment>
<dbReference type="RefSeq" id="WP_124155106.1">
    <property type="nucleotide sequence ID" value="NZ_CAWOLW010000037.1"/>
</dbReference>
<proteinExistence type="predicted"/>
<dbReference type="AlphaFoldDB" id="A0A3N6P608"/>
<accession>A0A3N6P608</accession>
<reference evidence="2 3" key="1">
    <citation type="journal article" date="2018" name="ACS Chem. Biol.">
        <title>Ketoreductase domain dysfunction expands chemodiversity: malyngamide biosynthesis in the cyanobacterium Okeania hirsuta.</title>
        <authorList>
            <person name="Moss N.A."/>
            <person name="Leao T."/>
            <person name="Rankin M."/>
            <person name="McCullough T.M."/>
            <person name="Qu P."/>
            <person name="Korobeynikov A."/>
            <person name="Smith J.L."/>
            <person name="Gerwick L."/>
            <person name="Gerwick W.H."/>
        </authorList>
    </citation>
    <scope>NUCLEOTIDE SEQUENCE [LARGE SCALE GENOMIC DNA]</scope>
    <source>
        <strain evidence="2 3">PAB10Feb10-1</strain>
    </source>
</reference>